<gene>
    <name evidence="9" type="ORF">HZI73_11595</name>
</gene>
<dbReference type="EMBL" id="CP058649">
    <property type="protein sequence ID" value="QUI22890.1"/>
    <property type="molecule type" value="Genomic_DNA"/>
</dbReference>
<keyword evidence="5 8" id="KW-0812">Transmembrane</keyword>
<feature type="transmembrane region" description="Helical" evidence="8">
    <location>
        <begin position="250"/>
        <end position="270"/>
    </location>
</feature>
<reference evidence="9" key="1">
    <citation type="submission" date="2020-07" db="EMBL/GenBank/DDBJ databases">
        <title>Vallitalea pronyensis genome.</title>
        <authorList>
            <person name="Postec A."/>
        </authorList>
    </citation>
    <scope>NUCLEOTIDE SEQUENCE</scope>
    <source>
        <strain evidence="9">FatNI3</strain>
    </source>
</reference>
<dbReference type="Pfam" id="PF03547">
    <property type="entry name" value="Mem_trans"/>
    <property type="match status" value="1"/>
</dbReference>
<dbReference type="PANTHER" id="PTHR36838">
    <property type="entry name" value="AUXIN EFFLUX CARRIER FAMILY PROTEIN"/>
    <property type="match status" value="1"/>
</dbReference>
<feature type="transmembrane region" description="Helical" evidence="8">
    <location>
        <begin position="102"/>
        <end position="121"/>
    </location>
</feature>
<dbReference type="RefSeq" id="WP_212698385.1">
    <property type="nucleotide sequence ID" value="NZ_CP058649.1"/>
</dbReference>
<feature type="transmembrane region" description="Helical" evidence="8">
    <location>
        <begin position="194"/>
        <end position="213"/>
    </location>
</feature>
<feature type="transmembrane region" description="Helical" evidence="8">
    <location>
        <begin position="67"/>
        <end position="90"/>
    </location>
</feature>
<keyword evidence="10" id="KW-1185">Reference proteome</keyword>
<dbReference type="InterPro" id="IPR004776">
    <property type="entry name" value="Mem_transp_PIN-like"/>
</dbReference>
<evidence type="ECO:0000313" key="9">
    <source>
        <dbReference type="EMBL" id="QUI22890.1"/>
    </source>
</evidence>
<feature type="transmembrane region" description="Helical" evidence="8">
    <location>
        <begin position="6"/>
        <end position="24"/>
    </location>
</feature>
<sequence>MNFSAIINQIIVLFLVLFLGYFIRKRHIIDDHTSKKLSSLIVNVTAPMLILSSMMSKSNLGRDEILGILLLSVMVYICLFLMTFIVPRLLRVEQHNLGVYKFMIMFSNVGFMGFPVVNAIFGREAVFYASIYNLPFYALVYTLGIFFVSSNNKEKTKFEFKKMLNPGICAIIIGLILFSLKWSPHITIKDTVNMIGGLTTPLSMIVIGASLANVNIKNIFSNGRLYIYCVLKLIVFPVAILLAIRNFGFNPIMAGVPVIITGMPVAANAVILSKEFGGNEVLASEGVFISTMLSILTIPLMVYLLSMV</sequence>
<proteinExistence type="inferred from homology"/>
<evidence type="ECO:0000256" key="5">
    <source>
        <dbReference type="ARBA" id="ARBA00022692"/>
    </source>
</evidence>
<keyword evidence="4" id="KW-1003">Cell membrane</keyword>
<evidence type="ECO:0000256" key="2">
    <source>
        <dbReference type="ARBA" id="ARBA00010145"/>
    </source>
</evidence>
<evidence type="ECO:0000256" key="7">
    <source>
        <dbReference type="ARBA" id="ARBA00023136"/>
    </source>
</evidence>
<name>A0A8J8MJM1_9FIRM</name>
<keyword evidence="6 8" id="KW-1133">Transmembrane helix</keyword>
<keyword evidence="7 8" id="KW-0472">Membrane</keyword>
<dbReference type="KEGG" id="vpy:HZI73_11595"/>
<comment type="subcellular location">
    <subcellularLocation>
        <location evidence="1">Cell membrane</location>
        <topology evidence="1">Multi-pass membrane protein</topology>
    </subcellularLocation>
</comment>
<dbReference type="AlphaFoldDB" id="A0A8J8MJM1"/>
<evidence type="ECO:0000256" key="3">
    <source>
        <dbReference type="ARBA" id="ARBA00022448"/>
    </source>
</evidence>
<evidence type="ECO:0000256" key="8">
    <source>
        <dbReference type="SAM" id="Phobius"/>
    </source>
</evidence>
<keyword evidence="3" id="KW-0813">Transport</keyword>
<dbReference type="Gene3D" id="1.20.1530.20">
    <property type="match status" value="2"/>
</dbReference>
<protein>
    <submittedName>
        <fullName evidence="9">AEC family transporter</fullName>
    </submittedName>
</protein>
<organism evidence="9 10">
    <name type="scientific">Vallitalea pronyensis</name>
    <dbReference type="NCBI Taxonomy" id="1348613"/>
    <lineage>
        <taxon>Bacteria</taxon>
        <taxon>Bacillati</taxon>
        <taxon>Bacillota</taxon>
        <taxon>Clostridia</taxon>
        <taxon>Lachnospirales</taxon>
        <taxon>Vallitaleaceae</taxon>
        <taxon>Vallitalea</taxon>
    </lineage>
</organism>
<comment type="similarity">
    <text evidence="2">Belongs to the auxin efflux carrier (TC 2.A.69) family.</text>
</comment>
<evidence type="ECO:0000256" key="4">
    <source>
        <dbReference type="ARBA" id="ARBA00022475"/>
    </source>
</evidence>
<feature type="transmembrane region" description="Helical" evidence="8">
    <location>
        <begin position="163"/>
        <end position="182"/>
    </location>
</feature>
<dbReference type="Proteomes" id="UP000683246">
    <property type="component" value="Chromosome"/>
</dbReference>
<accession>A0A8J8MJM1</accession>
<feature type="transmembrane region" description="Helical" evidence="8">
    <location>
        <begin position="127"/>
        <end position="151"/>
    </location>
</feature>
<feature type="transmembrane region" description="Helical" evidence="8">
    <location>
        <begin position="282"/>
        <end position="305"/>
    </location>
</feature>
<dbReference type="GO" id="GO:0055085">
    <property type="term" value="P:transmembrane transport"/>
    <property type="evidence" value="ECO:0007669"/>
    <property type="project" value="InterPro"/>
</dbReference>
<dbReference type="PANTHER" id="PTHR36838:SF1">
    <property type="entry name" value="SLR1864 PROTEIN"/>
    <property type="match status" value="1"/>
</dbReference>
<evidence type="ECO:0000313" key="10">
    <source>
        <dbReference type="Proteomes" id="UP000683246"/>
    </source>
</evidence>
<evidence type="ECO:0000256" key="1">
    <source>
        <dbReference type="ARBA" id="ARBA00004651"/>
    </source>
</evidence>
<evidence type="ECO:0000256" key="6">
    <source>
        <dbReference type="ARBA" id="ARBA00022989"/>
    </source>
</evidence>
<dbReference type="GO" id="GO:0005886">
    <property type="term" value="C:plasma membrane"/>
    <property type="evidence" value="ECO:0007669"/>
    <property type="project" value="UniProtKB-SubCell"/>
</dbReference>
<feature type="transmembrane region" description="Helical" evidence="8">
    <location>
        <begin position="225"/>
        <end position="244"/>
    </location>
</feature>
<dbReference type="InterPro" id="IPR038770">
    <property type="entry name" value="Na+/solute_symporter_sf"/>
</dbReference>